<accession>A0A9N9PTA3</accession>
<dbReference type="InterPro" id="IPR013226">
    <property type="entry name" value="Pal1"/>
</dbReference>
<gene>
    <name evidence="2" type="ORF">HYFRA_00012923</name>
</gene>
<dbReference type="AlphaFoldDB" id="A0A9N9PTA3"/>
<feature type="compositionally biased region" description="Low complexity" evidence="1">
    <location>
        <begin position="47"/>
        <end position="69"/>
    </location>
</feature>
<evidence type="ECO:0000256" key="1">
    <source>
        <dbReference type="SAM" id="MobiDB-lite"/>
    </source>
</evidence>
<evidence type="ECO:0000313" key="3">
    <source>
        <dbReference type="Proteomes" id="UP000696280"/>
    </source>
</evidence>
<dbReference type="PANTHER" id="PTHR28307:SF1">
    <property type="entry name" value="PAL1 CELL MORPHOLOGY PROTEIN"/>
    <property type="match status" value="1"/>
</dbReference>
<comment type="caution">
    <text evidence="2">The sequence shown here is derived from an EMBL/GenBank/DDBJ whole genome shotgun (WGS) entry which is preliminary data.</text>
</comment>
<dbReference type="Proteomes" id="UP000696280">
    <property type="component" value="Unassembled WGS sequence"/>
</dbReference>
<proteinExistence type="predicted"/>
<feature type="compositionally biased region" description="Low complexity" evidence="1">
    <location>
        <begin position="90"/>
        <end position="99"/>
    </location>
</feature>
<organism evidence="2 3">
    <name type="scientific">Hymenoscyphus fraxineus</name>
    <dbReference type="NCBI Taxonomy" id="746836"/>
    <lineage>
        <taxon>Eukaryota</taxon>
        <taxon>Fungi</taxon>
        <taxon>Dikarya</taxon>
        <taxon>Ascomycota</taxon>
        <taxon>Pezizomycotina</taxon>
        <taxon>Leotiomycetes</taxon>
        <taxon>Helotiales</taxon>
        <taxon>Helotiaceae</taxon>
        <taxon>Hymenoscyphus</taxon>
    </lineage>
</organism>
<sequence length="363" mass="39971">MGFGHDVNLFFNALQNFELQLIQILQSSQRLLPSPKQQHSPPPPPYTANSSSSSTRSYPSGKTPSSSGYPTPPASASPTKSSFHPTNPYSSSASSQRQSLAPQPHRRRGSSLGERFPGDMSHRPLDQIRKETKAAHRSPHLRKKAIPGADVIDSLDQSIFGAYHHEGPYDATLMSRNRTFKNSPVAAVRDSNNEALKATPAHHIRDALDKHVPLSGVATIPPGMAGYDGKVMDYEEGADLMRESDAGGGAYKRWDHIKYLPEDLKGKGEPSYSIEKSLKKDKHISRNRGKSVGESNSYEMQPPRISRNRSVGHSNDSRRYDQFLSPDHYSHNGEGSSSGGGFSSGFKKRFGSFRRKKTVTTEV</sequence>
<dbReference type="GO" id="GO:0005737">
    <property type="term" value="C:cytoplasm"/>
    <property type="evidence" value="ECO:0007669"/>
    <property type="project" value="TreeGrafter"/>
</dbReference>
<dbReference type="EMBL" id="CAJVRL010000086">
    <property type="protein sequence ID" value="CAG8958926.1"/>
    <property type="molecule type" value="Genomic_DNA"/>
</dbReference>
<dbReference type="OrthoDB" id="5389892at2759"/>
<feature type="region of interest" description="Disordered" evidence="1">
    <location>
        <begin position="265"/>
        <end position="348"/>
    </location>
</feature>
<feature type="region of interest" description="Disordered" evidence="1">
    <location>
        <begin position="31"/>
        <end position="124"/>
    </location>
</feature>
<protein>
    <submittedName>
        <fullName evidence="2">Uncharacterized protein</fullName>
    </submittedName>
</protein>
<dbReference type="PANTHER" id="PTHR28307">
    <property type="entry name" value="PROTEIN PAL1"/>
    <property type="match status" value="1"/>
</dbReference>
<reference evidence="2" key="1">
    <citation type="submission" date="2021-07" db="EMBL/GenBank/DDBJ databases">
        <authorList>
            <person name="Durling M."/>
        </authorList>
    </citation>
    <scope>NUCLEOTIDE SEQUENCE</scope>
</reference>
<name>A0A9N9PTA3_9HELO</name>
<evidence type="ECO:0000313" key="2">
    <source>
        <dbReference type="EMBL" id="CAG8958926.1"/>
    </source>
</evidence>
<keyword evidence="3" id="KW-1185">Reference proteome</keyword>
<feature type="compositionally biased region" description="Basic residues" evidence="1">
    <location>
        <begin position="279"/>
        <end position="289"/>
    </location>
</feature>
<dbReference type="Pfam" id="PF08316">
    <property type="entry name" value="Pal1"/>
    <property type="match status" value="1"/>
</dbReference>